<accession>A0A6A3NLI9</accession>
<dbReference type="EMBL" id="QXFT01000004">
    <property type="protein sequence ID" value="KAE9360453.1"/>
    <property type="molecule type" value="Genomic_DNA"/>
</dbReference>
<reference evidence="5 7" key="1">
    <citation type="submission" date="2018-09" db="EMBL/GenBank/DDBJ databases">
        <title>Genomic investigation of the strawberry pathogen Phytophthora fragariae indicates pathogenicity is determined by transcriptional variation in three key races.</title>
        <authorList>
            <person name="Adams T.M."/>
            <person name="Armitage A.D."/>
            <person name="Sobczyk M.K."/>
            <person name="Bates H.J."/>
            <person name="Dunwell J.M."/>
            <person name="Nellist C.F."/>
            <person name="Harrison R.J."/>
        </authorList>
    </citation>
    <scope>NUCLEOTIDE SEQUENCE [LARGE SCALE GENOMIC DNA]</scope>
    <source>
        <strain evidence="3 5">SCRP249</strain>
        <strain evidence="2 7">SCRP324</strain>
        <strain evidence="4 6">SCRP333</strain>
    </source>
</reference>
<dbReference type="Proteomes" id="UP000435112">
    <property type="component" value="Unassembled WGS sequence"/>
</dbReference>
<protein>
    <recommendedName>
        <fullName evidence="8">Secreted protein</fullName>
    </recommendedName>
</protein>
<feature type="chain" id="PRO_5036165356" description="Secreted protein" evidence="1">
    <location>
        <begin position="17"/>
        <end position="66"/>
    </location>
</feature>
<evidence type="ECO:0000313" key="7">
    <source>
        <dbReference type="Proteomes" id="UP000435112"/>
    </source>
</evidence>
<keyword evidence="1" id="KW-0732">Signal</keyword>
<dbReference type="Proteomes" id="UP000434957">
    <property type="component" value="Unassembled WGS sequence"/>
</dbReference>
<dbReference type="AlphaFoldDB" id="A0A6A3NLI9"/>
<name>A0A6A3NLI9_9STRA</name>
<proteinExistence type="predicted"/>
<evidence type="ECO:0000313" key="6">
    <source>
        <dbReference type="Proteomes" id="UP000434957"/>
    </source>
</evidence>
<dbReference type="OrthoDB" id="10269527at2759"/>
<gene>
    <name evidence="3" type="ORF">PR001_g5377</name>
    <name evidence="2" type="ORF">PR002_g5852</name>
    <name evidence="4" type="ORF">PR003_g167</name>
</gene>
<evidence type="ECO:0000256" key="1">
    <source>
        <dbReference type="SAM" id="SignalP"/>
    </source>
</evidence>
<keyword evidence="6" id="KW-1185">Reference proteome</keyword>
<dbReference type="EMBL" id="QXFV01000239">
    <property type="protein sequence ID" value="KAE9044402.1"/>
    <property type="molecule type" value="Genomic_DNA"/>
</dbReference>
<organism evidence="3 5">
    <name type="scientific">Phytophthora rubi</name>
    <dbReference type="NCBI Taxonomy" id="129364"/>
    <lineage>
        <taxon>Eukaryota</taxon>
        <taxon>Sar</taxon>
        <taxon>Stramenopiles</taxon>
        <taxon>Oomycota</taxon>
        <taxon>Peronosporomycetes</taxon>
        <taxon>Peronosporales</taxon>
        <taxon>Peronosporaceae</taxon>
        <taxon>Phytophthora</taxon>
    </lineage>
</organism>
<evidence type="ECO:0000313" key="4">
    <source>
        <dbReference type="EMBL" id="KAE9360453.1"/>
    </source>
</evidence>
<dbReference type="Proteomes" id="UP000429607">
    <property type="component" value="Unassembled WGS sequence"/>
</dbReference>
<sequence>MRRWFAALVCWTMASELPRLPSCTCPLELRRVEFRALRAPTASGLVEEESNSRYLSESAWLRMVFR</sequence>
<feature type="signal peptide" evidence="1">
    <location>
        <begin position="1"/>
        <end position="16"/>
    </location>
</feature>
<dbReference type="EMBL" id="QXFU01000255">
    <property type="protein sequence ID" value="KAE9038755.1"/>
    <property type="molecule type" value="Genomic_DNA"/>
</dbReference>
<evidence type="ECO:0000313" key="3">
    <source>
        <dbReference type="EMBL" id="KAE9044402.1"/>
    </source>
</evidence>
<evidence type="ECO:0008006" key="8">
    <source>
        <dbReference type="Google" id="ProtNLM"/>
    </source>
</evidence>
<evidence type="ECO:0000313" key="5">
    <source>
        <dbReference type="Proteomes" id="UP000429607"/>
    </source>
</evidence>
<evidence type="ECO:0000313" key="2">
    <source>
        <dbReference type="EMBL" id="KAE9038755.1"/>
    </source>
</evidence>
<comment type="caution">
    <text evidence="3">The sequence shown here is derived from an EMBL/GenBank/DDBJ whole genome shotgun (WGS) entry which is preliminary data.</text>
</comment>